<dbReference type="Proteomes" id="UP000770785">
    <property type="component" value="Unassembled WGS sequence"/>
</dbReference>
<name>A0ABX0XAU8_9BACT</name>
<proteinExistence type="predicted"/>
<dbReference type="EMBL" id="JAATJH010000002">
    <property type="protein sequence ID" value="NJC25953.1"/>
    <property type="molecule type" value="Genomic_DNA"/>
</dbReference>
<dbReference type="RefSeq" id="WP_168036721.1">
    <property type="nucleotide sequence ID" value="NZ_JAATJH010000002.1"/>
</dbReference>
<protein>
    <submittedName>
        <fullName evidence="1">Uncharacterized protein</fullName>
    </submittedName>
</protein>
<evidence type="ECO:0000313" key="2">
    <source>
        <dbReference type="Proteomes" id="UP000770785"/>
    </source>
</evidence>
<keyword evidence="2" id="KW-1185">Reference proteome</keyword>
<evidence type="ECO:0000313" key="1">
    <source>
        <dbReference type="EMBL" id="NJC25953.1"/>
    </source>
</evidence>
<comment type="caution">
    <text evidence="1">The sequence shown here is derived from an EMBL/GenBank/DDBJ whole genome shotgun (WGS) entry which is preliminary data.</text>
</comment>
<reference evidence="1 2" key="1">
    <citation type="submission" date="2020-03" db="EMBL/GenBank/DDBJ databases">
        <title>Genomic Encyclopedia of Type Strains, Phase IV (KMG-IV): sequencing the most valuable type-strain genomes for metagenomic binning, comparative biology and taxonomic classification.</title>
        <authorList>
            <person name="Goeker M."/>
        </authorList>
    </citation>
    <scope>NUCLEOTIDE SEQUENCE [LARGE SCALE GENOMIC DNA]</scope>
    <source>
        <strain evidence="1 2">DSM 105096</strain>
    </source>
</reference>
<accession>A0ABX0XAU8</accession>
<sequence>MSEEEREALNRHLSQFANERNNTPVDDFLGLNPAQVHQLRSDPLGEGCVLRWRDDISEVVLDEIPALRIATELLNRLSTKEIKLTAKGNLPRATVRDLFLLGLAPEDRANFNVADIKSEDDTVMVTCVKLVLGDLGLTKKRQGKLSLTAKGKKALKQPRKVLLKDLFTKTTKAFNLAFYVGWGFVDDDETHIIQENVGFALYTLLQLGKEWRPIDAYAEAFLVAFPAVLGEFSDSPYRSREEKVVADFNSRFTQRLFPWYGLLRQRGEYAVKGDNREVMATDLCRALFEVDTEARAPETDADVDTQIRSALFDAETGGSSWTAAGTDPEIQKHFHEQIRAFHSKENEVGRITVGSLMAGIETVDPDSLTDEEAAIPLVGELAQAMADRGVFFPPPAHVPPILLYRFMVTDLLAHEIPRPSPTMPAFIPFESVATDLPIPSETAWAAESLLAYLFTLDRPLPKDAFSPTMRLGDRVVPRAEALAHADRWRGKWSSIRPLSFGLGPVEPGEDGVVFQFVQVSYEATDHQGKMTLFDGPGTVQLAPSEEGWLIQGGTFEGFGF</sequence>
<gene>
    <name evidence="1" type="ORF">GGR27_001452</name>
</gene>
<organism evidence="1 2">
    <name type="scientific">Neolewinella antarctica</name>
    <dbReference type="NCBI Taxonomy" id="442734"/>
    <lineage>
        <taxon>Bacteria</taxon>
        <taxon>Pseudomonadati</taxon>
        <taxon>Bacteroidota</taxon>
        <taxon>Saprospiria</taxon>
        <taxon>Saprospirales</taxon>
        <taxon>Lewinellaceae</taxon>
        <taxon>Neolewinella</taxon>
    </lineage>
</organism>